<proteinExistence type="predicted"/>
<evidence type="ECO:0000313" key="2">
    <source>
        <dbReference type="Proteomes" id="UP000605201"/>
    </source>
</evidence>
<gene>
    <name evidence="1" type="ORF">H8D96_03345</name>
</gene>
<protein>
    <recommendedName>
        <fullName evidence="3">PilZ domain-containing protein</fullName>
    </recommendedName>
</protein>
<name>A0A8J6NQZ3_9BACT</name>
<accession>A0A8J6NQZ3</accession>
<comment type="caution">
    <text evidence="1">The sequence shown here is derived from an EMBL/GenBank/DDBJ whole genome shotgun (WGS) entry which is preliminary data.</text>
</comment>
<organism evidence="1 2">
    <name type="scientific">Candidatus Desulfatibia vada</name>
    <dbReference type="NCBI Taxonomy" id="2841696"/>
    <lineage>
        <taxon>Bacteria</taxon>
        <taxon>Pseudomonadati</taxon>
        <taxon>Thermodesulfobacteriota</taxon>
        <taxon>Desulfobacteria</taxon>
        <taxon>Desulfobacterales</taxon>
        <taxon>Desulfobacterales incertae sedis</taxon>
        <taxon>Candidatus Desulfatibia</taxon>
    </lineage>
</organism>
<evidence type="ECO:0008006" key="3">
    <source>
        <dbReference type="Google" id="ProtNLM"/>
    </source>
</evidence>
<dbReference type="Proteomes" id="UP000605201">
    <property type="component" value="Unassembled WGS sequence"/>
</dbReference>
<evidence type="ECO:0000313" key="1">
    <source>
        <dbReference type="EMBL" id="MBC8430934.1"/>
    </source>
</evidence>
<dbReference type="EMBL" id="JACNIG010000095">
    <property type="protein sequence ID" value="MBC8430934.1"/>
    <property type="molecule type" value="Genomic_DNA"/>
</dbReference>
<sequence length="119" mass="13522">MATTLGKKNMDADKKIETRSDPCLIMDRYSSVEIAVNNSEFVYMFKIRNSPFAGIAILVKEDSVILKHLKVGDKLNLKYNPAVPSELPEYRTTEIRHIIKDNNGRYNGHYLVDFAVSAN</sequence>
<dbReference type="AlphaFoldDB" id="A0A8J6NQZ3"/>
<reference evidence="1 2" key="1">
    <citation type="submission" date="2020-08" db="EMBL/GenBank/DDBJ databases">
        <title>Bridging the membrane lipid divide: bacteria of the FCB group superphylum have the potential to synthesize archaeal ether lipids.</title>
        <authorList>
            <person name="Villanueva L."/>
            <person name="Von Meijenfeldt F.A.B."/>
            <person name="Westbye A.B."/>
            <person name="Yadav S."/>
            <person name="Hopmans E.C."/>
            <person name="Dutilh B.E."/>
            <person name="Sinninghe Damste J.S."/>
        </authorList>
    </citation>
    <scope>NUCLEOTIDE SEQUENCE [LARGE SCALE GENOMIC DNA]</scope>
    <source>
        <strain evidence="1">NIOZ-UU17</strain>
    </source>
</reference>